<evidence type="ECO:0000256" key="1">
    <source>
        <dbReference type="SAM" id="Phobius"/>
    </source>
</evidence>
<gene>
    <name evidence="3" type="ORF">LZ49_21415</name>
</gene>
<evidence type="ECO:0000313" key="3">
    <source>
        <dbReference type="EMBL" id="EBP1418310.1"/>
    </source>
</evidence>
<dbReference type="AlphaFoldDB" id="A0A5U2P3W2"/>
<organism evidence="3">
    <name type="scientific">Salmonella enterica</name>
    <name type="common">Salmonella choleraesuis</name>
    <dbReference type="NCBI Taxonomy" id="28901"/>
    <lineage>
        <taxon>Bacteria</taxon>
        <taxon>Pseudomonadati</taxon>
        <taxon>Pseudomonadota</taxon>
        <taxon>Gammaproteobacteria</taxon>
        <taxon>Enterobacterales</taxon>
        <taxon>Enterobacteriaceae</taxon>
        <taxon>Salmonella</taxon>
    </lineage>
</organism>
<dbReference type="InterPro" id="IPR053951">
    <property type="entry name" value="K_trans_N"/>
</dbReference>
<dbReference type="Pfam" id="PF02705">
    <property type="entry name" value="K_trans"/>
    <property type="match status" value="1"/>
</dbReference>
<name>A0A5U2P3W2_SALER</name>
<keyword evidence="1" id="KW-1133">Transmembrane helix</keyword>
<dbReference type="EMBL" id="AAGKTT010000016">
    <property type="protein sequence ID" value="EBP1418310.1"/>
    <property type="molecule type" value="Genomic_DNA"/>
</dbReference>
<proteinExistence type="predicted"/>
<accession>A0A5U2P3W2</accession>
<feature type="domain" description="K+ potassium transporter integral membrane" evidence="2">
    <location>
        <begin position="2"/>
        <end position="36"/>
    </location>
</feature>
<keyword evidence="1" id="KW-0812">Transmembrane</keyword>
<reference evidence="3" key="1">
    <citation type="submission" date="2018-07" db="EMBL/GenBank/DDBJ databases">
        <authorList>
            <consortium name="GenomeTrakr network: Whole genome sequencing for foodborne pathogen traceback"/>
        </authorList>
    </citation>
    <scope>NUCLEOTIDE SEQUENCE</scope>
    <source>
        <strain evidence="3">FDA00004327</strain>
    </source>
</reference>
<sequence length="72" mass="8102">MLDIVSQIFCTLVLITSLMYALCVIRIDNHGEGGFVYNPGSITGFYLFLQNDYLNDNLFYLYSGAALILLIL</sequence>
<comment type="caution">
    <text evidence="3">The sequence shown here is derived from an EMBL/GenBank/DDBJ whole genome shotgun (WGS) entry which is preliminary data.</text>
</comment>
<protein>
    <recommendedName>
        <fullName evidence="2">K+ potassium transporter integral membrane domain-containing protein</fullName>
    </recommendedName>
</protein>
<keyword evidence="1" id="KW-0472">Membrane</keyword>
<feature type="transmembrane region" description="Helical" evidence="1">
    <location>
        <begin position="6"/>
        <end position="25"/>
    </location>
</feature>
<evidence type="ECO:0000259" key="2">
    <source>
        <dbReference type="Pfam" id="PF02705"/>
    </source>
</evidence>